<dbReference type="RefSeq" id="WP_012195848.1">
    <property type="nucleotide sequence ID" value="NC_009976.1"/>
</dbReference>
<dbReference type="Proteomes" id="UP000000788">
    <property type="component" value="Chromosome"/>
</dbReference>
<evidence type="ECO:0000313" key="1">
    <source>
        <dbReference type="EMBL" id="ABX09227.1"/>
    </source>
</evidence>
<organism evidence="1 2">
    <name type="scientific">Prochlorococcus marinus (strain MIT 9211)</name>
    <dbReference type="NCBI Taxonomy" id="93059"/>
    <lineage>
        <taxon>Bacteria</taxon>
        <taxon>Bacillati</taxon>
        <taxon>Cyanobacteriota</taxon>
        <taxon>Cyanophyceae</taxon>
        <taxon>Synechococcales</taxon>
        <taxon>Prochlorococcaceae</taxon>
        <taxon>Prochlorococcus</taxon>
    </lineage>
</organism>
<proteinExistence type="predicted"/>
<dbReference type="eggNOG" id="ENOG5030RQ5">
    <property type="taxonomic scope" value="Bacteria"/>
</dbReference>
<accession>A9BBL5</accession>
<reference evidence="1 2" key="1">
    <citation type="journal article" date="2007" name="PLoS Genet.">
        <title>Patterns and implications of gene gain and loss in the evolution of Prochlorococcus.</title>
        <authorList>
            <person name="Kettler G.C."/>
            <person name="Martiny A.C."/>
            <person name="Huang K."/>
            <person name="Zucker J."/>
            <person name="Coleman M.L."/>
            <person name="Rodrigue S."/>
            <person name="Chen F."/>
            <person name="Lapidus A."/>
            <person name="Ferriera S."/>
            <person name="Johnson J."/>
            <person name="Steglich C."/>
            <person name="Church G.M."/>
            <person name="Richardson P."/>
            <person name="Chisholm S.W."/>
        </authorList>
    </citation>
    <scope>NUCLEOTIDE SEQUENCE [LARGE SCALE GENOMIC DNA]</scope>
    <source>
        <strain evidence="2">MIT 9211</strain>
    </source>
</reference>
<protein>
    <submittedName>
        <fullName evidence="1">Uncharacterized protein</fullName>
    </submittedName>
</protein>
<evidence type="ECO:0000313" key="2">
    <source>
        <dbReference type="Proteomes" id="UP000000788"/>
    </source>
</evidence>
<dbReference type="HOGENOM" id="CLU_507016_0_0_3"/>
<dbReference type="EMBL" id="CP000878">
    <property type="protein sequence ID" value="ABX09227.1"/>
    <property type="molecule type" value="Genomic_DNA"/>
</dbReference>
<dbReference type="OrthoDB" id="9833107at2"/>
<dbReference type="AlphaFoldDB" id="A9BBL5"/>
<sequence>MFLDRQEPFIVSFTEANKLFLALSRLNEFRKISSKSLYSRKRYLLLSFICDRDIGGLDTTPLQTMFILGSTNHTISADLFASLNEEEKIAYRIGKLYALKLILTFKDFKYIATSFLILLIKILKSTIDLIGIILLTTLYSFYKYALPSPFNRREIDSLKNDLYTIYFWKTKEEKSIEYYYPDFNDQSNINSALATSFYGFKFITFGILSTFRFRNIHSALDFIKPIHILQAIYRLVLIHFYELSYVRYFSYSSFIASFKAFSSLHQRYYSLLNYYSADAILKRYRSERIYLWQENQIYNKSLSIGLLNSKYFIPELASNIITYYGFAYSLNSLPQYKPTQFEQEMGFCAVNNFMLQDKTSLLELKEATKNNSSKSSFSLARISLKRYKSPQLSIRETPPSESRYITYFSHSESQEIYICLRRFFHHYNYSQITYAELKHNDFYLRLHPSISLTEALRQLKKLRRESNLELPNFKIINSKQESILESISYTEFCIFSNSSYVNLALESKANVIAITTSYLRNPPIHINHFKKEFLTRI</sequence>
<keyword evidence="2" id="KW-1185">Reference proteome</keyword>
<name>A9BBL5_PROM4</name>
<dbReference type="KEGG" id="pmj:P9211_12961"/>
<gene>
    <name evidence="1" type="ordered locus">P9211_12961</name>
</gene>